<reference evidence="1 2" key="1">
    <citation type="submission" date="2020-06" db="EMBL/GenBank/DDBJ databases">
        <title>High-quality draft genome of sulfate reducer Desulfobacter latus type strain AcrS2 isolated from marine sediment.</title>
        <authorList>
            <person name="Hoppe M."/>
            <person name="Larsen C.K."/>
            <person name="Marshall I.P.G."/>
            <person name="Schramm A."/>
            <person name="Marietou A.G."/>
        </authorList>
    </citation>
    <scope>NUCLEOTIDE SEQUENCE [LARGE SCALE GENOMIC DNA]</scope>
    <source>
        <strain evidence="1 2">AcRS2</strain>
    </source>
</reference>
<dbReference type="Proteomes" id="UP000553343">
    <property type="component" value="Unassembled WGS sequence"/>
</dbReference>
<comment type="caution">
    <text evidence="1">The sequence shown here is derived from an EMBL/GenBank/DDBJ whole genome shotgun (WGS) entry which is preliminary data.</text>
</comment>
<evidence type="ECO:0000313" key="1">
    <source>
        <dbReference type="EMBL" id="NWH06890.1"/>
    </source>
</evidence>
<name>A0A850T3E8_9BACT</name>
<dbReference type="RefSeq" id="WP_218576807.1">
    <property type="nucleotide sequence ID" value="NZ_JACADJ010000133.1"/>
</dbReference>
<accession>A0A850T3E8</accession>
<dbReference type="PANTHER" id="PTHR42990">
    <property type="entry name" value="ATPASE"/>
    <property type="match status" value="1"/>
</dbReference>
<dbReference type="AlphaFoldDB" id="A0A850T3E8"/>
<dbReference type="EMBL" id="JACADJ010000133">
    <property type="protein sequence ID" value="NWH06890.1"/>
    <property type="molecule type" value="Genomic_DNA"/>
</dbReference>
<dbReference type="PANTHER" id="PTHR42990:SF1">
    <property type="entry name" value="AAA+ ATPASE DOMAIN-CONTAINING PROTEIN"/>
    <property type="match status" value="1"/>
</dbReference>
<gene>
    <name evidence="1" type="ORF">HXW94_18225</name>
</gene>
<sequence length="153" mass="17505">MSFVYIMADFMIKAILGIDHKTVQNYLNILHESGLAMLLKKNKSGGGVLKHTEKIYLDNPDIYAAVNDDTGFSSQRGTIREIFFIRMIQNAGHKIHYSDIGDFEVNGNFFEIGGKNKGKKQIKDHLDQAFLVKDDILFSSRYEIPLYLFGFLY</sequence>
<evidence type="ECO:0000313" key="2">
    <source>
        <dbReference type="Proteomes" id="UP000553343"/>
    </source>
</evidence>
<organism evidence="1 2">
    <name type="scientific">Desulfobacter latus</name>
    <dbReference type="NCBI Taxonomy" id="2292"/>
    <lineage>
        <taxon>Bacteria</taxon>
        <taxon>Pseudomonadati</taxon>
        <taxon>Thermodesulfobacteriota</taxon>
        <taxon>Desulfobacteria</taxon>
        <taxon>Desulfobacterales</taxon>
        <taxon>Desulfobacteraceae</taxon>
        <taxon>Desulfobacter</taxon>
    </lineage>
</organism>
<protein>
    <recommendedName>
        <fullName evidence="3">DUF4143 domain-containing protein</fullName>
    </recommendedName>
</protein>
<keyword evidence="2" id="KW-1185">Reference proteome</keyword>
<proteinExistence type="predicted"/>
<evidence type="ECO:0008006" key="3">
    <source>
        <dbReference type="Google" id="ProtNLM"/>
    </source>
</evidence>